<keyword evidence="2" id="KW-0378">Hydrolase</keyword>
<dbReference type="Gene3D" id="3.40.50.850">
    <property type="entry name" value="Isochorismatase-like"/>
    <property type="match status" value="1"/>
</dbReference>
<dbReference type="GO" id="GO:0016787">
    <property type="term" value="F:hydrolase activity"/>
    <property type="evidence" value="ECO:0007669"/>
    <property type="project" value="UniProtKB-KW"/>
</dbReference>
<dbReference type="GeneID" id="46921880"/>
<protein>
    <submittedName>
        <fullName evidence="2">YcaC-related amidohydrolase</fullName>
    </submittedName>
</protein>
<dbReference type="SUPFAM" id="SSF52499">
    <property type="entry name" value="Isochorismatase-like hydrolases"/>
    <property type="match status" value="1"/>
</dbReference>
<name>A0A1X9SPI0_9BACT</name>
<evidence type="ECO:0000313" key="3">
    <source>
        <dbReference type="Proteomes" id="UP000202031"/>
    </source>
</evidence>
<accession>A0A1X9SPI0</accession>
<dbReference type="Pfam" id="PF00857">
    <property type="entry name" value="Isochorismatase"/>
    <property type="match status" value="1"/>
</dbReference>
<sequence length="167" mass="18464">MDSVVVVIDMQTKLLRVMSDENLVANSVKFLKIANELGLKIIATEQYKKGLGDTDEQILNLINSKVFEKLEFSAFNAIKDEILGFKSVILIGVEAHICVYQTALDLIQNGFNVTLIDECVGSRDPQNKALAYLNLKEAKVKSAEMVAFELLQSASHPSFKAISSLIK</sequence>
<dbReference type="InterPro" id="IPR036380">
    <property type="entry name" value="Isochorismatase-like_sf"/>
</dbReference>
<dbReference type="RefSeq" id="WP_100590927.1">
    <property type="nucleotide sequence ID" value="NZ_CP015578.1"/>
</dbReference>
<organism evidence="2 3">
    <name type="scientific">Campylobacter lanienae NCTC 13004</name>
    <dbReference type="NCBI Taxonomy" id="1031753"/>
    <lineage>
        <taxon>Bacteria</taxon>
        <taxon>Pseudomonadati</taxon>
        <taxon>Campylobacterota</taxon>
        <taxon>Epsilonproteobacteria</taxon>
        <taxon>Campylobacterales</taxon>
        <taxon>Campylobacteraceae</taxon>
        <taxon>Campylobacter</taxon>
    </lineage>
</organism>
<dbReference type="InterPro" id="IPR050993">
    <property type="entry name" value="Isochorismatase_domain"/>
</dbReference>
<evidence type="ECO:0000259" key="1">
    <source>
        <dbReference type="Pfam" id="PF00857"/>
    </source>
</evidence>
<feature type="domain" description="Isochorismatase-like" evidence="1">
    <location>
        <begin position="4"/>
        <end position="138"/>
    </location>
</feature>
<dbReference type="KEGG" id="clx:CLAN_1414"/>
<proteinExistence type="predicted"/>
<dbReference type="Proteomes" id="UP000202031">
    <property type="component" value="Chromosome"/>
</dbReference>
<dbReference type="PANTHER" id="PTHR14119">
    <property type="entry name" value="HYDROLASE"/>
    <property type="match status" value="1"/>
</dbReference>
<dbReference type="InterPro" id="IPR000868">
    <property type="entry name" value="Isochorismatase-like_dom"/>
</dbReference>
<evidence type="ECO:0000313" key="2">
    <source>
        <dbReference type="EMBL" id="ARQ98137.1"/>
    </source>
</evidence>
<dbReference type="PANTHER" id="PTHR14119:SF3">
    <property type="entry name" value="ISOCHORISMATASE DOMAIN-CONTAINING PROTEIN 2"/>
    <property type="match status" value="1"/>
</dbReference>
<gene>
    <name evidence="2" type="ORF">CLAN_1414</name>
</gene>
<dbReference type="AlphaFoldDB" id="A0A1X9SPI0"/>
<reference evidence="3" key="1">
    <citation type="journal article" date="2017" name="Genome Biol. Evol.">
        <title>Comparative Genomic Analysis Identifies a Campylobacter Clade Deficient in Selenium Metabolism.</title>
        <authorList>
            <person name="Miller W.G."/>
            <person name="Yee E."/>
            <person name="Lopes B.S."/>
            <person name="Chapman M.H."/>
            <person name="Huynh S."/>
            <person name="Bono J.L."/>
            <person name="Parker C.T."/>
            <person name="Strachan N.J.C."/>
            <person name="Forbes K.J."/>
        </authorList>
    </citation>
    <scope>NUCLEOTIDE SEQUENCE [LARGE SCALE GENOMIC DNA]</scope>
    <source>
        <strain evidence="3">NCTC 13004</strain>
    </source>
</reference>
<dbReference type="EMBL" id="CP015578">
    <property type="protein sequence ID" value="ARQ98137.1"/>
    <property type="molecule type" value="Genomic_DNA"/>
</dbReference>
<reference evidence="3" key="2">
    <citation type="journal article" date="2017" name="Genome Biol. Evol.">
        <title>Comparative genomic analysis identifies a Campylobacter clade deficient in selenium metabolism.</title>
        <authorList>
            <person name="Miller W.G."/>
            <person name="Yee E."/>
            <person name="Lopes B.S."/>
            <person name="Chapman M.H."/>
            <person name="Huynh S."/>
            <person name="Bono J.L."/>
            <person name="Parker C.T."/>
            <person name="Strachan N.J.C."/>
            <person name="Forbes K.J."/>
        </authorList>
    </citation>
    <scope>NUCLEOTIDE SEQUENCE [LARGE SCALE GENOMIC DNA]</scope>
    <source>
        <strain evidence="3">NCTC 13004</strain>
    </source>
</reference>